<keyword evidence="1" id="KW-0472">Membrane</keyword>
<protein>
    <submittedName>
        <fullName evidence="2">Uncharacterized protein</fullName>
    </submittedName>
</protein>
<keyword evidence="1" id="KW-1133">Transmembrane helix</keyword>
<dbReference type="EMBL" id="MN738829">
    <property type="protein sequence ID" value="QHT38260.1"/>
    <property type="molecule type" value="Genomic_DNA"/>
</dbReference>
<dbReference type="AlphaFoldDB" id="A0A6C0FEG8"/>
<reference evidence="2" key="1">
    <citation type="journal article" date="2020" name="Nature">
        <title>Giant virus diversity and host interactions through global metagenomics.</title>
        <authorList>
            <person name="Schulz F."/>
            <person name="Roux S."/>
            <person name="Paez-Espino D."/>
            <person name="Jungbluth S."/>
            <person name="Walsh D.A."/>
            <person name="Denef V.J."/>
            <person name="McMahon K.D."/>
            <person name="Konstantinidis K.T."/>
            <person name="Eloe-Fadrosh E.A."/>
            <person name="Kyrpides N.C."/>
            <person name="Woyke T."/>
        </authorList>
    </citation>
    <scope>NUCLEOTIDE SEQUENCE</scope>
    <source>
        <strain evidence="2">GVMAG-S-ERX556101-89</strain>
    </source>
</reference>
<organism evidence="2">
    <name type="scientific">viral metagenome</name>
    <dbReference type="NCBI Taxonomy" id="1070528"/>
    <lineage>
        <taxon>unclassified sequences</taxon>
        <taxon>metagenomes</taxon>
        <taxon>organismal metagenomes</taxon>
    </lineage>
</organism>
<sequence>MSYLQQSRDVAKKNPGSVLTGVILLAVSILVITFCGLTLASNGSRAEKVGDYFEKSETNAKAAAALAGSTTTDSYKETYNEIMTGVRELISIIAGKVEMEDATTLRPKDKDDAILLVQEGNGDMTKMCWLSIILAIATLVFAIMIMVARGGSSGGYKPV</sequence>
<feature type="transmembrane region" description="Helical" evidence="1">
    <location>
        <begin position="128"/>
        <end position="148"/>
    </location>
</feature>
<name>A0A6C0FEG8_9ZZZZ</name>
<keyword evidence="1" id="KW-0812">Transmembrane</keyword>
<accession>A0A6C0FEG8</accession>
<proteinExistence type="predicted"/>
<evidence type="ECO:0000313" key="2">
    <source>
        <dbReference type="EMBL" id="QHT38260.1"/>
    </source>
</evidence>
<feature type="transmembrane region" description="Helical" evidence="1">
    <location>
        <begin position="20"/>
        <end position="40"/>
    </location>
</feature>
<evidence type="ECO:0000256" key="1">
    <source>
        <dbReference type="SAM" id="Phobius"/>
    </source>
</evidence>